<feature type="transmembrane region" description="Helical" evidence="4">
    <location>
        <begin position="255"/>
        <end position="271"/>
    </location>
</feature>
<keyword evidence="6" id="KW-1185">Reference proteome</keyword>
<gene>
    <name evidence="5" type="ORF">HU200_037562</name>
</gene>
<keyword evidence="2 4" id="KW-1133">Transmembrane helix</keyword>
<dbReference type="GO" id="GO:0016020">
    <property type="term" value="C:membrane"/>
    <property type="evidence" value="ECO:0007669"/>
    <property type="project" value="InterPro"/>
</dbReference>
<evidence type="ECO:0008006" key="7">
    <source>
        <dbReference type="Google" id="ProtNLM"/>
    </source>
</evidence>
<evidence type="ECO:0000256" key="3">
    <source>
        <dbReference type="ARBA" id="ARBA00023136"/>
    </source>
</evidence>
<dbReference type="GO" id="GO:0022857">
    <property type="term" value="F:transmembrane transporter activity"/>
    <property type="evidence" value="ECO:0007669"/>
    <property type="project" value="InterPro"/>
</dbReference>
<proteinExistence type="predicted"/>
<organism evidence="5 6">
    <name type="scientific">Digitaria exilis</name>
    <dbReference type="NCBI Taxonomy" id="1010633"/>
    <lineage>
        <taxon>Eukaryota</taxon>
        <taxon>Viridiplantae</taxon>
        <taxon>Streptophyta</taxon>
        <taxon>Embryophyta</taxon>
        <taxon>Tracheophyta</taxon>
        <taxon>Spermatophyta</taxon>
        <taxon>Magnoliopsida</taxon>
        <taxon>Liliopsida</taxon>
        <taxon>Poales</taxon>
        <taxon>Poaceae</taxon>
        <taxon>PACMAD clade</taxon>
        <taxon>Panicoideae</taxon>
        <taxon>Panicodae</taxon>
        <taxon>Paniceae</taxon>
        <taxon>Anthephorinae</taxon>
        <taxon>Digitaria</taxon>
    </lineage>
</organism>
<evidence type="ECO:0000256" key="2">
    <source>
        <dbReference type="ARBA" id="ARBA00022989"/>
    </source>
</evidence>
<dbReference type="InterPro" id="IPR030184">
    <property type="entry name" value="WAT1-related"/>
</dbReference>
<feature type="transmembrane region" description="Helical" evidence="4">
    <location>
        <begin position="232"/>
        <end position="249"/>
    </location>
</feature>
<evidence type="ECO:0000256" key="1">
    <source>
        <dbReference type="ARBA" id="ARBA00022692"/>
    </source>
</evidence>
<evidence type="ECO:0000256" key="4">
    <source>
        <dbReference type="SAM" id="Phobius"/>
    </source>
</evidence>
<feature type="transmembrane region" description="Helical" evidence="4">
    <location>
        <begin position="53"/>
        <end position="78"/>
    </location>
</feature>
<dbReference type="Proteomes" id="UP000636709">
    <property type="component" value="Unassembled WGS sequence"/>
</dbReference>
<evidence type="ECO:0000313" key="6">
    <source>
        <dbReference type="Proteomes" id="UP000636709"/>
    </source>
</evidence>
<keyword evidence="3 4" id="KW-0472">Membrane</keyword>
<dbReference type="EMBL" id="JACEFO010001897">
    <property type="protein sequence ID" value="KAF8695332.1"/>
    <property type="molecule type" value="Genomic_DNA"/>
</dbReference>
<dbReference type="OrthoDB" id="1728340at2759"/>
<reference evidence="5" key="1">
    <citation type="submission" date="2020-07" db="EMBL/GenBank/DDBJ databases">
        <title>Genome sequence and genetic diversity analysis of an under-domesticated orphan crop, white fonio (Digitaria exilis).</title>
        <authorList>
            <person name="Bennetzen J.L."/>
            <person name="Chen S."/>
            <person name="Ma X."/>
            <person name="Wang X."/>
            <person name="Yssel A.E.J."/>
            <person name="Chaluvadi S.R."/>
            <person name="Johnson M."/>
            <person name="Gangashetty P."/>
            <person name="Hamidou F."/>
            <person name="Sanogo M.D."/>
            <person name="Zwaenepoel A."/>
            <person name="Wallace J."/>
            <person name="Van De Peer Y."/>
            <person name="Van Deynze A."/>
        </authorList>
    </citation>
    <scope>NUCLEOTIDE SEQUENCE</scope>
    <source>
        <tissue evidence="5">Leaves</tissue>
    </source>
</reference>
<accession>A0A835BLQ9</accession>
<dbReference type="AlphaFoldDB" id="A0A835BLQ9"/>
<sequence length="321" mass="34936">MAAGGICAAMESYKPCAAMVAVQCIFAVSTLWIKAAFGHGMNPMVFVVYRQAMATIFLAPVTILANRLLLGVSGIFDWNNRVFEPILRRAAPRIVVNGDGHDELDTGDHLSHGSSFRVSTNQKGVNTSENINEKHMQERVNIREVSSIVKIFGTAICVGGAITMAFFKGSKLLNDSFMLYSLSSRWLGPICESYMDPLTLTTWTSFLSTLQSAVLAFFVLPDWNAWKIHSLSELLCYIFVGVTGSGVNFSLQSCMLGALGIIFGLYVVLWGKSKEARNGMMQVQTKDVVKAAANLESQLDIENTVSAPLLAGGMSNEPQVN</sequence>
<protein>
    <recommendedName>
        <fullName evidence="7">WAT1-related protein</fullName>
    </recommendedName>
</protein>
<name>A0A835BLQ9_9POAL</name>
<feature type="transmembrane region" description="Helical" evidence="4">
    <location>
        <begin position="148"/>
        <end position="167"/>
    </location>
</feature>
<dbReference type="PANTHER" id="PTHR31218">
    <property type="entry name" value="WAT1-RELATED PROTEIN"/>
    <property type="match status" value="1"/>
</dbReference>
<comment type="caution">
    <text evidence="5">The sequence shown here is derived from an EMBL/GenBank/DDBJ whole genome shotgun (WGS) entry which is preliminary data.</text>
</comment>
<evidence type="ECO:0000313" key="5">
    <source>
        <dbReference type="EMBL" id="KAF8695332.1"/>
    </source>
</evidence>
<feature type="transmembrane region" description="Helical" evidence="4">
    <location>
        <begin position="203"/>
        <end position="220"/>
    </location>
</feature>
<keyword evidence="1 4" id="KW-0812">Transmembrane</keyword>
<feature type="transmembrane region" description="Helical" evidence="4">
    <location>
        <begin position="12"/>
        <end position="33"/>
    </location>
</feature>